<evidence type="ECO:0000313" key="7">
    <source>
        <dbReference type="Proteomes" id="UP000192578"/>
    </source>
</evidence>
<dbReference type="InterPro" id="IPR004842">
    <property type="entry name" value="SLC12A_fam"/>
</dbReference>
<sequence>MKRKKPKLRCACFAPTVFVASLHVIERKFRNFSTGFNILESVSSPAKYVNPSSGGKELGAGDLVPNTGNEASSLKRSKIGWINGVVDLWAVQLFLRLPWLAGQAGMGAKNTSNISNHEAKHYLIGLLTSLSTSAITTNGEIGSTVLSRVVDKVARVPPGAFCSLFSERGDHAVARRNPSPTLEMAVLETMTSGMPPTLLVWGNQEDGLTYYC</sequence>
<keyword evidence="2" id="KW-0812">Transmembrane</keyword>
<dbReference type="GO" id="GO:0055078">
    <property type="term" value="P:sodium ion homeostasis"/>
    <property type="evidence" value="ECO:0007669"/>
    <property type="project" value="TreeGrafter"/>
</dbReference>
<dbReference type="Proteomes" id="UP000192578">
    <property type="component" value="Unassembled WGS sequence"/>
</dbReference>
<dbReference type="AlphaFoldDB" id="A0A9X6NBV0"/>
<evidence type="ECO:0000259" key="5">
    <source>
        <dbReference type="Pfam" id="PF03522"/>
    </source>
</evidence>
<dbReference type="OrthoDB" id="2020542at2759"/>
<evidence type="ECO:0000256" key="1">
    <source>
        <dbReference type="ARBA" id="ARBA00004141"/>
    </source>
</evidence>
<keyword evidence="3" id="KW-1133">Transmembrane helix</keyword>
<accession>A0A9X6NBV0</accession>
<evidence type="ECO:0000313" key="6">
    <source>
        <dbReference type="EMBL" id="OWA51100.1"/>
    </source>
</evidence>
<dbReference type="PANTHER" id="PTHR11827:SF103">
    <property type="entry name" value="SODIUM CHLORIDE COTRANSPORTER 69, ISOFORM E"/>
    <property type="match status" value="1"/>
</dbReference>
<keyword evidence="7" id="KW-1185">Reference proteome</keyword>
<reference evidence="7" key="1">
    <citation type="submission" date="2017-01" db="EMBL/GenBank/DDBJ databases">
        <title>Comparative genomics of anhydrobiosis in the tardigrade Hypsibius dujardini.</title>
        <authorList>
            <person name="Yoshida Y."/>
            <person name="Koutsovoulos G."/>
            <person name="Laetsch D."/>
            <person name="Stevens L."/>
            <person name="Kumar S."/>
            <person name="Horikawa D."/>
            <person name="Ishino K."/>
            <person name="Komine S."/>
            <person name="Tomita M."/>
            <person name="Blaxter M."/>
            <person name="Arakawa K."/>
        </authorList>
    </citation>
    <scope>NUCLEOTIDE SEQUENCE [LARGE SCALE GENOMIC DNA]</scope>
    <source>
        <strain evidence="7">Z151</strain>
    </source>
</reference>
<dbReference type="EMBL" id="MTYJ01000214">
    <property type="protein sequence ID" value="OWA51100.1"/>
    <property type="molecule type" value="Genomic_DNA"/>
</dbReference>
<dbReference type="GO" id="GO:0006884">
    <property type="term" value="P:cell volume homeostasis"/>
    <property type="evidence" value="ECO:0007669"/>
    <property type="project" value="TreeGrafter"/>
</dbReference>
<dbReference type="GO" id="GO:1990573">
    <property type="term" value="P:potassium ion import across plasma membrane"/>
    <property type="evidence" value="ECO:0007669"/>
    <property type="project" value="TreeGrafter"/>
</dbReference>
<proteinExistence type="predicted"/>
<dbReference type="GO" id="GO:0016020">
    <property type="term" value="C:membrane"/>
    <property type="evidence" value="ECO:0007669"/>
    <property type="project" value="UniProtKB-SubCell"/>
</dbReference>
<dbReference type="GO" id="GO:0008511">
    <property type="term" value="F:sodium:potassium:chloride symporter activity"/>
    <property type="evidence" value="ECO:0007669"/>
    <property type="project" value="TreeGrafter"/>
</dbReference>
<evidence type="ECO:0000256" key="4">
    <source>
        <dbReference type="ARBA" id="ARBA00023136"/>
    </source>
</evidence>
<dbReference type="InterPro" id="IPR018491">
    <property type="entry name" value="SLC12_C"/>
</dbReference>
<dbReference type="Pfam" id="PF03522">
    <property type="entry name" value="SLC12"/>
    <property type="match status" value="1"/>
</dbReference>
<feature type="domain" description="SLC12A transporter C-terminal" evidence="5">
    <location>
        <begin position="175"/>
        <end position="212"/>
    </location>
</feature>
<organism evidence="6 7">
    <name type="scientific">Hypsibius exemplaris</name>
    <name type="common">Freshwater tardigrade</name>
    <dbReference type="NCBI Taxonomy" id="2072580"/>
    <lineage>
        <taxon>Eukaryota</taxon>
        <taxon>Metazoa</taxon>
        <taxon>Ecdysozoa</taxon>
        <taxon>Tardigrada</taxon>
        <taxon>Eutardigrada</taxon>
        <taxon>Parachela</taxon>
        <taxon>Hypsibioidea</taxon>
        <taxon>Hypsibiidae</taxon>
        <taxon>Hypsibius</taxon>
    </lineage>
</organism>
<name>A0A9X6NBV0_HYPEX</name>
<evidence type="ECO:0000256" key="2">
    <source>
        <dbReference type="ARBA" id="ARBA00022692"/>
    </source>
</evidence>
<protein>
    <recommendedName>
        <fullName evidence="5">SLC12A transporter C-terminal domain-containing protein</fullName>
    </recommendedName>
</protein>
<comment type="subcellular location">
    <subcellularLocation>
        <location evidence="1">Membrane</location>
        <topology evidence="1">Multi-pass membrane protein</topology>
    </subcellularLocation>
</comment>
<gene>
    <name evidence="6" type="ORF">BV898_15599</name>
</gene>
<keyword evidence="4" id="KW-0472">Membrane</keyword>
<evidence type="ECO:0000256" key="3">
    <source>
        <dbReference type="ARBA" id="ARBA00022989"/>
    </source>
</evidence>
<dbReference type="GO" id="GO:0055064">
    <property type="term" value="P:chloride ion homeostasis"/>
    <property type="evidence" value="ECO:0007669"/>
    <property type="project" value="TreeGrafter"/>
</dbReference>
<comment type="caution">
    <text evidence="6">The sequence shown here is derived from an EMBL/GenBank/DDBJ whole genome shotgun (WGS) entry which is preliminary data.</text>
</comment>
<dbReference type="GO" id="GO:0055075">
    <property type="term" value="P:potassium ion homeostasis"/>
    <property type="evidence" value="ECO:0007669"/>
    <property type="project" value="TreeGrafter"/>
</dbReference>
<dbReference type="PANTHER" id="PTHR11827">
    <property type="entry name" value="SOLUTE CARRIER FAMILY 12, CATION COTRANSPORTERS"/>
    <property type="match status" value="1"/>
</dbReference>